<dbReference type="Proteomes" id="UP000652219">
    <property type="component" value="Unassembled WGS sequence"/>
</dbReference>
<evidence type="ECO:0000313" key="3">
    <source>
        <dbReference type="Proteomes" id="UP000652219"/>
    </source>
</evidence>
<proteinExistence type="predicted"/>
<sequence length="70" mass="7674">MRTDVRRSHGTISIVRMRPRPGTPFVDAAAPDAQPQLSPPAGSAPPEGTAQKPQKRRRTHGSPYPRAIHR</sequence>
<dbReference type="EMBL" id="WIGN01000104">
    <property type="protein sequence ID" value="KAF6809248.1"/>
    <property type="molecule type" value="Genomic_DNA"/>
</dbReference>
<evidence type="ECO:0000313" key="2">
    <source>
        <dbReference type="EMBL" id="KAF6809248.1"/>
    </source>
</evidence>
<dbReference type="AlphaFoldDB" id="A0A8H6JAD5"/>
<gene>
    <name evidence="2" type="ORF">CSOJ01_07031</name>
</gene>
<reference evidence="2 3" key="1">
    <citation type="journal article" date="2020" name="Phytopathology">
        <title>Genome Sequence Resources of Colletotrichum truncatum, C. plurivorum, C. musicola, and C. sojae: Four Species Pathogenic to Soybean (Glycine max).</title>
        <authorList>
            <person name="Rogerio F."/>
            <person name="Boufleur T.R."/>
            <person name="Ciampi-Guillardi M."/>
            <person name="Sukno S.A."/>
            <person name="Thon M.R."/>
            <person name="Massola Junior N.S."/>
            <person name="Baroncelli R."/>
        </authorList>
    </citation>
    <scope>NUCLEOTIDE SEQUENCE [LARGE SCALE GENOMIC DNA]</scope>
    <source>
        <strain evidence="2 3">LFN0009</strain>
    </source>
</reference>
<evidence type="ECO:0000256" key="1">
    <source>
        <dbReference type="SAM" id="MobiDB-lite"/>
    </source>
</evidence>
<organism evidence="2 3">
    <name type="scientific">Colletotrichum sojae</name>
    <dbReference type="NCBI Taxonomy" id="2175907"/>
    <lineage>
        <taxon>Eukaryota</taxon>
        <taxon>Fungi</taxon>
        <taxon>Dikarya</taxon>
        <taxon>Ascomycota</taxon>
        <taxon>Pezizomycotina</taxon>
        <taxon>Sordariomycetes</taxon>
        <taxon>Hypocreomycetidae</taxon>
        <taxon>Glomerellales</taxon>
        <taxon>Glomerellaceae</taxon>
        <taxon>Colletotrichum</taxon>
        <taxon>Colletotrichum orchidearum species complex</taxon>
    </lineage>
</organism>
<keyword evidence="3" id="KW-1185">Reference proteome</keyword>
<name>A0A8H6JAD5_9PEZI</name>
<protein>
    <submittedName>
        <fullName evidence="2">Uncharacterized protein</fullName>
    </submittedName>
</protein>
<accession>A0A8H6JAD5</accession>
<comment type="caution">
    <text evidence="2">The sequence shown here is derived from an EMBL/GenBank/DDBJ whole genome shotgun (WGS) entry which is preliminary data.</text>
</comment>
<feature type="region of interest" description="Disordered" evidence="1">
    <location>
        <begin position="1"/>
        <end position="70"/>
    </location>
</feature>